<comment type="caution">
    <text evidence="2">The sequence shown here is derived from an EMBL/GenBank/DDBJ whole genome shotgun (WGS) entry which is preliminary data.</text>
</comment>
<dbReference type="AlphaFoldDB" id="A0A5N5SU80"/>
<protein>
    <submittedName>
        <fullName evidence="2">Maternally expressed PAB C-terminal protein</fullName>
    </submittedName>
</protein>
<dbReference type="Pfam" id="PF00658">
    <property type="entry name" value="MLLE"/>
    <property type="match status" value="1"/>
</dbReference>
<sequence length="188" mass="21098">MIRTSRPGLQATSAEISNTETLENTRLQPSCWLAKNKRYSLASSKVNIPSPQLLYRSNNTARQYSSIQQDSTSQSSFVQQTATKQAFVSQHSSTQEGFISQHSLMQEATISHPLEDITACSQEPLRASDLANATPQERKLMLGERVYPQVKKFYPELASKITGMILEINNNDLLQILENPNLVKKKAR</sequence>
<keyword evidence="3" id="KW-1185">Reference proteome</keyword>
<reference evidence="2 3" key="1">
    <citation type="journal article" date="2019" name="PLoS Biol.">
        <title>Sex chromosomes control vertical transmission of feminizing Wolbachia symbionts in an isopod.</title>
        <authorList>
            <person name="Becking T."/>
            <person name="Chebbi M.A."/>
            <person name="Giraud I."/>
            <person name="Moumen B."/>
            <person name="Laverre T."/>
            <person name="Caubet Y."/>
            <person name="Peccoud J."/>
            <person name="Gilbert C."/>
            <person name="Cordaux R."/>
        </authorList>
    </citation>
    <scope>NUCLEOTIDE SEQUENCE [LARGE SCALE GENOMIC DNA]</scope>
    <source>
        <strain evidence="2">ANa2</strain>
        <tissue evidence="2">Whole body excluding digestive tract and cuticle</tissue>
    </source>
</reference>
<dbReference type="EMBL" id="SEYY01020563">
    <property type="protein sequence ID" value="KAB7497219.1"/>
    <property type="molecule type" value="Genomic_DNA"/>
</dbReference>
<dbReference type="OrthoDB" id="6344387at2759"/>
<organism evidence="2 3">
    <name type="scientific">Armadillidium nasatum</name>
    <dbReference type="NCBI Taxonomy" id="96803"/>
    <lineage>
        <taxon>Eukaryota</taxon>
        <taxon>Metazoa</taxon>
        <taxon>Ecdysozoa</taxon>
        <taxon>Arthropoda</taxon>
        <taxon>Crustacea</taxon>
        <taxon>Multicrustacea</taxon>
        <taxon>Malacostraca</taxon>
        <taxon>Eumalacostraca</taxon>
        <taxon>Peracarida</taxon>
        <taxon>Isopoda</taxon>
        <taxon>Oniscidea</taxon>
        <taxon>Crinocheta</taxon>
        <taxon>Armadillidiidae</taxon>
        <taxon>Armadillidium</taxon>
    </lineage>
</organism>
<feature type="domain" description="PABC" evidence="1">
    <location>
        <begin position="122"/>
        <end position="188"/>
    </location>
</feature>
<dbReference type="SUPFAM" id="SSF63570">
    <property type="entry name" value="PABC (PABP) domain"/>
    <property type="match status" value="1"/>
</dbReference>
<proteinExistence type="predicted"/>
<accession>A0A5N5SU80</accession>
<evidence type="ECO:0000313" key="3">
    <source>
        <dbReference type="Proteomes" id="UP000326759"/>
    </source>
</evidence>
<dbReference type="InterPro" id="IPR036053">
    <property type="entry name" value="PABP-dom"/>
</dbReference>
<name>A0A5N5SU80_9CRUS</name>
<evidence type="ECO:0000259" key="1">
    <source>
        <dbReference type="PROSITE" id="PS51309"/>
    </source>
</evidence>
<dbReference type="Gene3D" id="1.10.1900.10">
    <property type="entry name" value="c-terminal domain of poly(a) binding protein"/>
    <property type="match status" value="1"/>
</dbReference>
<dbReference type="InterPro" id="IPR002004">
    <property type="entry name" value="PABP_HYD_C"/>
</dbReference>
<dbReference type="SMART" id="SM00517">
    <property type="entry name" value="PolyA"/>
    <property type="match status" value="1"/>
</dbReference>
<dbReference type="GO" id="GO:0003723">
    <property type="term" value="F:RNA binding"/>
    <property type="evidence" value="ECO:0007669"/>
    <property type="project" value="InterPro"/>
</dbReference>
<gene>
    <name evidence="2" type="primary">MPC</name>
    <name evidence="2" type="ORF">Anas_03595</name>
</gene>
<dbReference type="PROSITE" id="PS51309">
    <property type="entry name" value="PABC"/>
    <property type="match status" value="1"/>
</dbReference>
<evidence type="ECO:0000313" key="2">
    <source>
        <dbReference type="EMBL" id="KAB7497219.1"/>
    </source>
</evidence>
<dbReference type="Proteomes" id="UP000326759">
    <property type="component" value="Unassembled WGS sequence"/>
</dbReference>